<reference evidence="2 3" key="1">
    <citation type="submission" date="2021-06" db="EMBL/GenBank/DDBJ databases">
        <title>Caerostris extrusa draft genome.</title>
        <authorList>
            <person name="Kono N."/>
            <person name="Arakawa K."/>
        </authorList>
    </citation>
    <scope>NUCLEOTIDE SEQUENCE [LARGE SCALE GENOMIC DNA]</scope>
</reference>
<dbReference type="AlphaFoldDB" id="A0AAV4NHF8"/>
<evidence type="ECO:0000256" key="1">
    <source>
        <dbReference type="SAM" id="MobiDB-lite"/>
    </source>
</evidence>
<gene>
    <name evidence="2" type="ORF">CEXT_217581</name>
</gene>
<proteinExistence type="predicted"/>
<dbReference type="Proteomes" id="UP001054945">
    <property type="component" value="Unassembled WGS sequence"/>
</dbReference>
<dbReference type="EMBL" id="BPLR01020848">
    <property type="protein sequence ID" value="GIX83240.1"/>
    <property type="molecule type" value="Genomic_DNA"/>
</dbReference>
<protein>
    <submittedName>
        <fullName evidence="2">Uncharacterized protein</fullName>
    </submittedName>
</protein>
<evidence type="ECO:0000313" key="2">
    <source>
        <dbReference type="EMBL" id="GIX83240.1"/>
    </source>
</evidence>
<feature type="region of interest" description="Disordered" evidence="1">
    <location>
        <begin position="18"/>
        <end position="44"/>
    </location>
</feature>
<comment type="caution">
    <text evidence="2">The sequence shown here is derived from an EMBL/GenBank/DDBJ whole genome shotgun (WGS) entry which is preliminary data.</text>
</comment>
<organism evidence="2 3">
    <name type="scientific">Caerostris extrusa</name>
    <name type="common">Bark spider</name>
    <name type="synonym">Caerostris bankana</name>
    <dbReference type="NCBI Taxonomy" id="172846"/>
    <lineage>
        <taxon>Eukaryota</taxon>
        <taxon>Metazoa</taxon>
        <taxon>Ecdysozoa</taxon>
        <taxon>Arthropoda</taxon>
        <taxon>Chelicerata</taxon>
        <taxon>Arachnida</taxon>
        <taxon>Araneae</taxon>
        <taxon>Araneomorphae</taxon>
        <taxon>Entelegynae</taxon>
        <taxon>Araneoidea</taxon>
        <taxon>Araneidae</taxon>
        <taxon>Caerostris</taxon>
    </lineage>
</organism>
<sequence>MFTLIPKPLYHCCYDAKTKKKKKKVKKKRKRKRQRKEKKKTKEKTSWFLVMNPLRLRNPLSLKTPFFPPDRLCGELQLPAKPTLPSSAKG</sequence>
<evidence type="ECO:0000313" key="3">
    <source>
        <dbReference type="Proteomes" id="UP001054945"/>
    </source>
</evidence>
<feature type="compositionally biased region" description="Basic residues" evidence="1">
    <location>
        <begin position="18"/>
        <end position="42"/>
    </location>
</feature>
<accession>A0AAV4NHF8</accession>
<name>A0AAV4NHF8_CAEEX</name>
<keyword evidence="3" id="KW-1185">Reference proteome</keyword>